<keyword evidence="2" id="KW-1185">Reference proteome</keyword>
<sequence length="89" mass="10113">MSIIFRYILSGGTPVERFWGFFNPSGHDAKSLSECIKYNLKEVIENHGKLISQSYDGAAVMSGRLSGVQKLIRDEYTNAHFVHCYAHQF</sequence>
<dbReference type="OrthoDB" id="8193833at2759"/>
<gene>
    <name evidence="1" type="ORF">CINCED_3A019325</name>
</gene>
<dbReference type="EMBL" id="CABPRJ010001427">
    <property type="protein sequence ID" value="VVC35657.1"/>
    <property type="molecule type" value="Genomic_DNA"/>
</dbReference>
<evidence type="ECO:0000313" key="1">
    <source>
        <dbReference type="EMBL" id="VVC35657.1"/>
    </source>
</evidence>
<accession>A0A5E4MVT0</accession>
<reference evidence="1 2" key="1">
    <citation type="submission" date="2019-08" db="EMBL/GenBank/DDBJ databases">
        <authorList>
            <person name="Alioto T."/>
            <person name="Alioto T."/>
            <person name="Gomez Garrido J."/>
        </authorList>
    </citation>
    <scope>NUCLEOTIDE SEQUENCE [LARGE SCALE GENOMIC DNA]</scope>
</reference>
<dbReference type="AlphaFoldDB" id="A0A5E4MVT0"/>
<dbReference type="PANTHER" id="PTHR45749">
    <property type="match status" value="1"/>
</dbReference>
<organism evidence="1 2">
    <name type="scientific">Cinara cedri</name>
    <dbReference type="NCBI Taxonomy" id="506608"/>
    <lineage>
        <taxon>Eukaryota</taxon>
        <taxon>Metazoa</taxon>
        <taxon>Ecdysozoa</taxon>
        <taxon>Arthropoda</taxon>
        <taxon>Hexapoda</taxon>
        <taxon>Insecta</taxon>
        <taxon>Pterygota</taxon>
        <taxon>Neoptera</taxon>
        <taxon>Paraneoptera</taxon>
        <taxon>Hemiptera</taxon>
        <taxon>Sternorrhyncha</taxon>
        <taxon>Aphidomorpha</taxon>
        <taxon>Aphidoidea</taxon>
        <taxon>Aphididae</taxon>
        <taxon>Lachninae</taxon>
        <taxon>Cinara</taxon>
    </lineage>
</organism>
<name>A0A5E4MVT0_9HEMI</name>
<proteinExistence type="predicted"/>
<protein>
    <submittedName>
        <fullName evidence="1">Uncharacterized protein</fullName>
    </submittedName>
</protein>
<dbReference type="Proteomes" id="UP000325440">
    <property type="component" value="Unassembled WGS sequence"/>
</dbReference>
<evidence type="ECO:0000313" key="2">
    <source>
        <dbReference type="Proteomes" id="UP000325440"/>
    </source>
</evidence>
<dbReference type="PANTHER" id="PTHR45749:SF28">
    <property type="entry name" value="ZINC FINGER MYM-TYPE PROTEIN 1-LIKE-RELATED"/>
    <property type="match status" value="1"/>
</dbReference>